<dbReference type="Pfam" id="PF00895">
    <property type="entry name" value="ATP-synt_8"/>
    <property type="match status" value="1"/>
</dbReference>
<dbReference type="EMBL" id="KM245047">
    <property type="protein sequence ID" value="AIN79169.1"/>
    <property type="molecule type" value="Genomic_DNA"/>
</dbReference>
<reference evidence="16" key="1">
    <citation type="journal article" date="2014" name="Mitochondrial DNA">
        <title>Complete mitochondrial genome of Salminus brasiliensis (Characiformes, Characidae).</title>
        <authorList>
            <person name="Brandao-Dias P.F."/>
            <person name="Carmo A.O."/>
            <person name="Martins A.P."/>
            <person name="Pimenta R.J."/>
            <person name="Alves C.B."/>
            <person name="Kalapothakis E."/>
        </authorList>
    </citation>
    <scope>NUCLEOTIDE SEQUENCE</scope>
</reference>
<evidence type="ECO:0000256" key="4">
    <source>
        <dbReference type="ARBA" id="ARBA00022547"/>
    </source>
</evidence>
<gene>
    <name evidence="16" type="primary">ATP8</name>
</gene>
<dbReference type="GO" id="GO:0045259">
    <property type="term" value="C:proton-transporting ATP synthase complex"/>
    <property type="evidence" value="ECO:0007669"/>
    <property type="project" value="UniProtKB-KW"/>
</dbReference>
<keyword evidence="8 14" id="KW-0406">Ion transport</keyword>
<evidence type="ECO:0000256" key="15">
    <source>
        <dbReference type="SAM" id="Phobius"/>
    </source>
</evidence>
<comment type="subcellular location">
    <subcellularLocation>
        <location evidence="1 14">Mitochondrion membrane</location>
        <topology evidence="1 14">Single-pass membrane protein</topology>
    </subcellularLocation>
</comment>
<dbReference type="PANTHER" id="PTHR39937:SF1">
    <property type="entry name" value="ATP SYNTHASE PROTEIN 8"/>
    <property type="match status" value="1"/>
</dbReference>
<evidence type="ECO:0000313" key="16">
    <source>
        <dbReference type="EMBL" id="AIN79169.1"/>
    </source>
</evidence>
<protein>
    <recommendedName>
        <fullName evidence="14">ATP synthase complex subunit 8</fullName>
    </recommendedName>
</protein>
<keyword evidence="7 15" id="KW-1133">Transmembrane helix</keyword>
<evidence type="ECO:0000256" key="7">
    <source>
        <dbReference type="ARBA" id="ARBA00022989"/>
    </source>
</evidence>
<evidence type="ECO:0000256" key="13">
    <source>
        <dbReference type="ARBA" id="ARBA00064647"/>
    </source>
</evidence>
<evidence type="ECO:0000256" key="12">
    <source>
        <dbReference type="ARBA" id="ARBA00053067"/>
    </source>
</evidence>
<keyword evidence="4 14" id="KW-0138">CF(0)</keyword>
<keyword evidence="3 14" id="KW-0813">Transport</keyword>
<keyword evidence="10 15" id="KW-0472">Membrane</keyword>
<accession>A0A0U1V6C0</accession>
<keyword evidence="5 14" id="KW-0812">Transmembrane</keyword>
<dbReference type="InterPro" id="IPR050635">
    <property type="entry name" value="ATPase_protein_8"/>
</dbReference>
<keyword evidence="11" id="KW-0066">ATP synthesis</keyword>
<comment type="similarity">
    <text evidence="2 14">Belongs to the ATPase protein 8 family.</text>
</comment>
<evidence type="ECO:0000256" key="11">
    <source>
        <dbReference type="ARBA" id="ARBA00023310"/>
    </source>
</evidence>
<reference evidence="16" key="2">
    <citation type="submission" date="2014-07" db="EMBL/GenBank/DDBJ databases">
        <authorList>
            <person name="Lopez L."/>
        </authorList>
    </citation>
    <scope>NUCLEOTIDE SEQUENCE</scope>
</reference>
<dbReference type="GO" id="GO:0015986">
    <property type="term" value="P:proton motive force-driven ATP synthesis"/>
    <property type="evidence" value="ECO:0007669"/>
    <property type="project" value="InterPro"/>
</dbReference>
<sequence length="54" mass="6335">MPQLNPAPWFTVFIVSWLVLLSMMPKVLKHIFNHSPLALEGKTDQKSSWIWPWS</sequence>
<evidence type="ECO:0000256" key="14">
    <source>
        <dbReference type="RuleBase" id="RU003661"/>
    </source>
</evidence>
<name>A0A0U1V6C0_SALBR</name>
<dbReference type="PANTHER" id="PTHR39937">
    <property type="entry name" value="ATP SYNTHASE PROTEIN 8"/>
    <property type="match status" value="1"/>
</dbReference>
<geneLocation type="mitochondrion" evidence="16"/>
<feature type="transmembrane region" description="Helical" evidence="15">
    <location>
        <begin position="6"/>
        <end position="24"/>
    </location>
</feature>
<evidence type="ECO:0000256" key="5">
    <source>
        <dbReference type="ARBA" id="ARBA00022692"/>
    </source>
</evidence>
<comment type="subunit">
    <text evidence="13">Component of the ATP synthase complex composed at least of ATP5F1A/subunit alpha, ATP5F1B/subunit beta, ATP5MC1/subunit c (homooctomer), MT-ATP6/subunit a, MT-ATP8/subunit 8, ATP5ME/subunit e, ATP5MF/subunit f, ATP5MG/subunit g, ATP5MK/subunit k, ATP5MJ/subunit j, ATP5F1C/subunit gamma, ATP5F1D/subunit delta, ATP5F1E/subunit epsilon, ATP5PF/subunit F6, ATP5PB/subunit b, ATP5PD/subunit d, ATP5PO/subunit OSCP. ATP synthase complex consists of a soluble F(1) head domain (subunits alpha(3) and beta(3)) - the catalytic core - and a membrane F(0) domain - the membrane proton channel (subunits c, a, 8, e, f, g, k and j). These two domains are linked by a central stalk (subunits gamma, delta, and epsilon) rotating inside the F1 region and a stationary peripheral stalk (subunits F6, b, d, and OSCP).</text>
</comment>
<evidence type="ECO:0000256" key="1">
    <source>
        <dbReference type="ARBA" id="ARBA00004304"/>
    </source>
</evidence>
<evidence type="ECO:0000256" key="3">
    <source>
        <dbReference type="ARBA" id="ARBA00022448"/>
    </source>
</evidence>
<dbReference type="GO" id="GO:0015078">
    <property type="term" value="F:proton transmembrane transporter activity"/>
    <property type="evidence" value="ECO:0007669"/>
    <property type="project" value="InterPro"/>
</dbReference>
<keyword evidence="9 14" id="KW-0496">Mitochondrion</keyword>
<dbReference type="CTD" id="4509"/>
<dbReference type="GeneID" id="20466644"/>
<evidence type="ECO:0000256" key="8">
    <source>
        <dbReference type="ARBA" id="ARBA00023065"/>
    </source>
</evidence>
<dbReference type="RefSeq" id="YP_009059640.1">
    <property type="nucleotide sequence ID" value="NC_024941.1"/>
</dbReference>
<organism evidence="16">
    <name type="scientific">Salminus brasiliensis</name>
    <name type="common">Dorado</name>
    <name type="synonym">Hydrocynus brasiliensis</name>
    <dbReference type="NCBI Taxonomy" id="930266"/>
    <lineage>
        <taxon>Eukaryota</taxon>
        <taxon>Metazoa</taxon>
        <taxon>Chordata</taxon>
        <taxon>Craniata</taxon>
        <taxon>Vertebrata</taxon>
        <taxon>Euteleostomi</taxon>
        <taxon>Actinopterygii</taxon>
        <taxon>Neopterygii</taxon>
        <taxon>Teleostei</taxon>
        <taxon>Ostariophysi</taxon>
        <taxon>Characiformes</taxon>
        <taxon>Characoidei</taxon>
        <taxon>Salmininae</taxon>
        <taxon>Salminus</taxon>
    </lineage>
</organism>
<evidence type="ECO:0000256" key="2">
    <source>
        <dbReference type="ARBA" id="ARBA00008892"/>
    </source>
</evidence>
<dbReference type="GO" id="GO:0031966">
    <property type="term" value="C:mitochondrial membrane"/>
    <property type="evidence" value="ECO:0007669"/>
    <property type="project" value="UniProtKB-SubCell"/>
</dbReference>
<comment type="function">
    <text evidence="12">Subunit 8, of the mitochondrial membrane ATP synthase complex (F(1)F(0) ATP synthase or Complex V) that produces ATP from ADP in the presence of a proton gradient across the membrane which is generated by electron transport complexes of the respiratory chain. ATP synthase complex consist of a soluble F(1) head domain - the catalytic core - and a membrane F(1) domain - the membrane proton channel. These two domains are linked by a central stalk rotating inside the F(1) region and a stationary peripheral stalk. During catalysis, ATP synthesis in the catalytic domain of F(1) is coupled via a rotary mechanism of the central stalk subunits to proton translocation. In vivo, can only synthesize ATP although its ATP hydrolase activity can be activated artificially in vitro. Part of the complex F(0) domain.</text>
</comment>
<keyword evidence="6 14" id="KW-0375">Hydrogen ion transport</keyword>
<dbReference type="AlphaFoldDB" id="A0A0U1V6C0"/>
<dbReference type="InterPro" id="IPR001421">
    <property type="entry name" value="ATP8_metazoa"/>
</dbReference>
<evidence type="ECO:0000256" key="6">
    <source>
        <dbReference type="ARBA" id="ARBA00022781"/>
    </source>
</evidence>
<proteinExistence type="inferred from homology"/>
<evidence type="ECO:0000256" key="10">
    <source>
        <dbReference type="ARBA" id="ARBA00023136"/>
    </source>
</evidence>
<evidence type="ECO:0000256" key="9">
    <source>
        <dbReference type="ARBA" id="ARBA00023128"/>
    </source>
</evidence>